<evidence type="ECO:0000313" key="4">
    <source>
        <dbReference type="Proteomes" id="UP000199651"/>
    </source>
</evidence>
<evidence type="ECO:0000256" key="2">
    <source>
        <dbReference type="SAM" id="Phobius"/>
    </source>
</evidence>
<evidence type="ECO:0008006" key="5">
    <source>
        <dbReference type="Google" id="ProtNLM"/>
    </source>
</evidence>
<name>A0A1H0JMH4_9PSEU</name>
<keyword evidence="2" id="KW-0472">Membrane</keyword>
<accession>A0A1H0JMH4</accession>
<gene>
    <name evidence="3" type="ORF">SAMN05192558_103135</name>
</gene>
<feature type="region of interest" description="Disordered" evidence="1">
    <location>
        <begin position="25"/>
        <end position="86"/>
    </location>
</feature>
<feature type="transmembrane region" description="Helical" evidence="2">
    <location>
        <begin position="91"/>
        <end position="112"/>
    </location>
</feature>
<feature type="compositionally biased region" description="Basic and acidic residues" evidence="1">
    <location>
        <begin position="25"/>
        <end position="39"/>
    </location>
</feature>
<evidence type="ECO:0000256" key="1">
    <source>
        <dbReference type="SAM" id="MobiDB-lite"/>
    </source>
</evidence>
<feature type="compositionally biased region" description="Pro residues" evidence="1">
    <location>
        <begin position="77"/>
        <end position="86"/>
    </location>
</feature>
<sequence length="153" mass="16378">MINRPGDGPEDVDAAFAEIIADLEREGIGRDVEQRRSDTVQEEPEPPPAPPAPATASAWRGHESDFDWAGDDDPGGYEPPEPPPLPKLRPLTIIAIVLLVIGVVLLVLPNIIGLDPRIATPIALISLAGGIGFLLMRVRKTPPDFDEDNGAQV</sequence>
<organism evidence="3 4">
    <name type="scientific">Actinokineospora alba</name>
    <dbReference type="NCBI Taxonomy" id="504798"/>
    <lineage>
        <taxon>Bacteria</taxon>
        <taxon>Bacillati</taxon>
        <taxon>Actinomycetota</taxon>
        <taxon>Actinomycetes</taxon>
        <taxon>Pseudonocardiales</taxon>
        <taxon>Pseudonocardiaceae</taxon>
        <taxon>Actinokineospora</taxon>
    </lineage>
</organism>
<reference evidence="4" key="1">
    <citation type="submission" date="2016-10" db="EMBL/GenBank/DDBJ databases">
        <authorList>
            <person name="Varghese N."/>
            <person name="Submissions S."/>
        </authorList>
    </citation>
    <scope>NUCLEOTIDE SEQUENCE [LARGE SCALE GENOMIC DNA]</scope>
    <source>
        <strain evidence="4">IBRC-M 10655</strain>
    </source>
</reference>
<feature type="transmembrane region" description="Helical" evidence="2">
    <location>
        <begin position="118"/>
        <end position="136"/>
    </location>
</feature>
<feature type="compositionally biased region" description="Acidic residues" evidence="1">
    <location>
        <begin position="66"/>
        <end position="75"/>
    </location>
</feature>
<dbReference type="RefSeq" id="WP_091371709.1">
    <property type="nucleotide sequence ID" value="NZ_FNDV01000002.1"/>
</dbReference>
<keyword evidence="2" id="KW-0812">Transmembrane</keyword>
<dbReference type="Proteomes" id="UP000199651">
    <property type="component" value="Unassembled WGS sequence"/>
</dbReference>
<dbReference type="STRING" id="504798.SAMN05421871_102914"/>
<dbReference type="AlphaFoldDB" id="A0A1H0JMH4"/>
<evidence type="ECO:0000313" key="3">
    <source>
        <dbReference type="EMBL" id="SDO44720.1"/>
    </source>
</evidence>
<proteinExistence type="predicted"/>
<keyword evidence="4" id="KW-1185">Reference proteome</keyword>
<keyword evidence="2" id="KW-1133">Transmembrane helix</keyword>
<dbReference type="OrthoDB" id="5193869at2"/>
<dbReference type="EMBL" id="FNJB01000003">
    <property type="protein sequence ID" value="SDO44720.1"/>
    <property type="molecule type" value="Genomic_DNA"/>
</dbReference>
<protein>
    <recommendedName>
        <fullName evidence="5">DUF308 domain-containing protein</fullName>
    </recommendedName>
</protein>